<name>A0A1U8BAW2_NELNU</name>
<comment type="similarity">
    <text evidence="2">Belongs to the PA-phosphatase related phosphoesterase family.</text>
</comment>
<keyword evidence="3" id="KW-0812">Transmembrane</keyword>
<dbReference type="InterPro" id="IPR043216">
    <property type="entry name" value="PAP-like"/>
</dbReference>
<evidence type="ECO:0000256" key="3">
    <source>
        <dbReference type="ARBA" id="ARBA00022692"/>
    </source>
</evidence>
<dbReference type="FunCoup" id="A0A1U8BAW2">
    <property type="interactions" value="1810"/>
</dbReference>
<dbReference type="STRING" id="4432.A0A1U8BAW2"/>
<comment type="subcellular location">
    <subcellularLocation>
        <location evidence="1">Membrane</location>
        <topology evidence="1">Multi-pass membrane protein</topology>
    </subcellularLocation>
</comment>
<evidence type="ECO:0000256" key="5">
    <source>
        <dbReference type="ARBA" id="ARBA00022989"/>
    </source>
</evidence>
<organism evidence="7 8">
    <name type="scientific">Nelumbo nucifera</name>
    <name type="common">Sacred lotus</name>
    <dbReference type="NCBI Taxonomy" id="4432"/>
    <lineage>
        <taxon>Eukaryota</taxon>
        <taxon>Viridiplantae</taxon>
        <taxon>Streptophyta</taxon>
        <taxon>Embryophyta</taxon>
        <taxon>Tracheophyta</taxon>
        <taxon>Spermatophyta</taxon>
        <taxon>Magnoliopsida</taxon>
        <taxon>Proteales</taxon>
        <taxon>Nelumbonaceae</taxon>
        <taxon>Nelumbo</taxon>
    </lineage>
</organism>
<evidence type="ECO:0000256" key="2">
    <source>
        <dbReference type="ARBA" id="ARBA00008816"/>
    </source>
</evidence>
<accession>A0A1U8BAW2</accession>
<dbReference type="Pfam" id="PF01569">
    <property type="entry name" value="PAP2"/>
    <property type="match status" value="1"/>
</dbReference>
<proteinExistence type="inferred from homology"/>
<dbReference type="SMART" id="SM00014">
    <property type="entry name" value="acidPPc"/>
    <property type="match status" value="1"/>
</dbReference>
<gene>
    <name evidence="8" type="primary">LOC104611249</name>
</gene>
<sequence length="314" mass="35404">MPEIQLGVHTIRSHGVRVARVHMHDWLILLLLVVVEVVLNVIEPFHRFVGEDMMTDLKYPLKSNTVPFWAVPVLAILLPFAIFFVYYIYKKDVFDLHQAILGLLFSVLITGVLTDAIKDAVGRPRPDFFWRCFPDGKGVFDNVTKNVICHGDKSVIKEGHKSFPSGHTSWSFAGLSFLALYISGKIKVFDRRGHVAKLCVVFLPLLVAALVGISRVDDYWHHWQDVFAGSLIGITVASFCYLQFFPPPYDMDGCHCHAYLQVLAETGNGQSTNSINHLNRQQSDVECGVYIQPARRSTRDTSPILDATEIARSY</sequence>
<dbReference type="AlphaFoldDB" id="A0A1U8BAW2"/>
<evidence type="ECO:0000256" key="6">
    <source>
        <dbReference type="ARBA" id="ARBA00023136"/>
    </source>
</evidence>
<keyword evidence="4" id="KW-0378">Hydrolase</keyword>
<dbReference type="GO" id="GO:0016020">
    <property type="term" value="C:membrane"/>
    <property type="evidence" value="ECO:0000318"/>
    <property type="project" value="GO_Central"/>
</dbReference>
<keyword evidence="6" id="KW-0472">Membrane</keyword>
<dbReference type="FunFam" id="1.20.144.10:FF:000001">
    <property type="entry name" value="Lipid phosphate phosphatase 2"/>
    <property type="match status" value="1"/>
</dbReference>
<dbReference type="InterPro" id="IPR036938">
    <property type="entry name" value="PAP2/HPO_sf"/>
</dbReference>
<dbReference type="GO" id="GO:0046839">
    <property type="term" value="P:phospholipid dephosphorylation"/>
    <property type="evidence" value="ECO:0000318"/>
    <property type="project" value="GO_Central"/>
</dbReference>
<dbReference type="Proteomes" id="UP000189703">
    <property type="component" value="Unplaced"/>
</dbReference>
<evidence type="ECO:0000256" key="1">
    <source>
        <dbReference type="ARBA" id="ARBA00004141"/>
    </source>
</evidence>
<evidence type="ECO:0000256" key="4">
    <source>
        <dbReference type="ARBA" id="ARBA00022801"/>
    </source>
</evidence>
<dbReference type="OMA" id="IYDNIHH"/>
<keyword evidence="7" id="KW-1185">Reference proteome</keyword>
<dbReference type="eggNOG" id="KOG3030">
    <property type="taxonomic scope" value="Eukaryota"/>
</dbReference>
<dbReference type="PANTHER" id="PTHR10165">
    <property type="entry name" value="LIPID PHOSPHATE PHOSPHATASE"/>
    <property type="match status" value="1"/>
</dbReference>
<protein>
    <submittedName>
        <fullName evidence="8">Lipid phosphate phosphatase 2-like</fullName>
    </submittedName>
</protein>
<dbReference type="RefSeq" id="XP_010276875.1">
    <property type="nucleotide sequence ID" value="XM_010278573.2"/>
</dbReference>
<keyword evidence="5" id="KW-1133">Transmembrane helix</keyword>
<dbReference type="GO" id="GO:0006644">
    <property type="term" value="P:phospholipid metabolic process"/>
    <property type="evidence" value="ECO:0000318"/>
    <property type="project" value="GO_Central"/>
</dbReference>
<dbReference type="OrthoDB" id="10030083at2759"/>
<dbReference type="GO" id="GO:0008195">
    <property type="term" value="F:phosphatidate phosphatase activity"/>
    <property type="evidence" value="ECO:0000318"/>
    <property type="project" value="GO_Central"/>
</dbReference>
<dbReference type="KEGG" id="nnu:104611249"/>
<dbReference type="PANTHER" id="PTHR10165:SF187">
    <property type="entry name" value="LIPID PHOSPHATE PHOSPHATASE 4-RELATED"/>
    <property type="match status" value="1"/>
</dbReference>
<dbReference type="Gene3D" id="1.20.144.10">
    <property type="entry name" value="Phosphatidic acid phosphatase type 2/haloperoxidase"/>
    <property type="match status" value="1"/>
</dbReference>
<dbReference type="InterPro" id="IPR000326">
    <property type="entry name" value="PAP2/HPO"/>
</dbReference>
<reference evidence="8" key="1">
    <citation type="submission" date="2025-08" db="UniProtKB">
        <authorList>
            <consortium name="RefSeq"/>
        </authorList>
    </citation>
    <scope>IDENTIFICATION</scope>
</reference>
<dbReference type="SUPFAM" id="SSF48317">
    <property type="entry name" value="Acid phosphatase/Vanadium-dependent haloperoxidase"/>
    <property type="match status" value="1"/>
</dbReference>
<evidence type="ECO:0000313" key="8">
    <source>
        <dbReference type="RefSeq" id="XP_010276875.1"/>
    </source>
</evidence>
<dbReference type="CDD" id="cd03390">
    <property type="entry name" value="PAP2_containing_1_like"/>
    <property type="match status" value="1"/>
</dbReference>
<dbReference type="GeneID" id="104611249"/>
<evidence type="ECO:0000313" key="7">
    <source>
        <dbReference type="Proteomes" id="UP000189703"/>
    </source>
</evidence>